<proteinExistence type="predicted"/>
<dbReference type="EMBL" id="CAJJDN010000132">
    <property type="protein sequence ID" value="CAD8121447.1"/>
    <property type="molecule type" value="Genomic_DNA"/>
</dbReference>
<gene>
    <name evidence="1" type="ORF">PSON_ATCC_30995.1.T1320098</name>
</gene>
<dbReference type="Proteomes" id="UP000692954">
    <property type="component" value="Unassembled WGS sequence"/>
</dbReference>
<organism evidence="1 2">
    <name type="scientific">Paramecium sonneborni</name>
    <dbReference type="NCBI Taxonomy" id="65129"/>
    <lineage>
        <taxon>Eukaryota</taxon>
        <taxon>Sar</taxon>
        <taxon>Alveolata</taxon>
        <taxon>Ciliophora</taxon>
        <taxon>Intramacronucleata</taxon>
        <taxon>Oligohymenophorea</taxon>
        <taxon>Peniculida</taxon>
        <taxon>Parameciidae</taxon>
        <taxon>Paramecium</taxon>
    </lineage>
</organism>
<dbReference type="OrthoDB" id="307777at2759"/>
<reference evidence="1" key="1">
    <citation type="submission" date="2021-01" db="EMBL/GenBank/DDBJ databases">
        <authorList>
            <consortium name="Genoscope - CEA"/>
            <person name="William W."/>
        </authorList>
    </citation>
    <scope>NUCLEOTIDE SEQUENCE</scope>
</reference>
<protein>
    <submittedName>
        <fullName evidence="1">Uncharacterized protein</fullName>
    </submittedName>
</protein>
<keyword evidence="2" id="KW-1185">Reference proteome</keyword>
<evidence type="ECO:0000313" key="1">
    <source>
        <dbReference type="EMBL" id="CAD8121447.1"/>
    </source>
</evidence>
<dbReference type="AlphaFoldDB" id="A0A8S1R289"/>
<name>A0A8S1R289_9CILI</name>
<evidence type="ECO:0000313" key="2">
    <source>
        <dbReference type="Proteomes" id="UP000692954"/>
    </source>
</evidence>
<comment type="caution">
    <text evidence="1">The sequence shown here is derived from an EMBL/GenBank/DDBJ whole genome shotgun (WGS) entry which is preliminary data.</text>
</comment>
<sequence length="128" mass="15172">MPGSLQSKVVKNMEKAQKLRLERNSQRAINNEILYLKPIMDSKLQIEKQTTRHKSFSIQQQTPQNPLLQNNNQNEILYSLQQLNEFQKLPQIGDNKTQNRVLKQYSFLEEFERRPSILQQCQPMKAFI</sequence>
<accession>A0A8S1R289</accession>